<dbReference type="Pfam" id="PF13202">
    <property type="entry name" value="EF-hand_5"/>
    <property type="match status" value="1"/>
</dbReference>
<dbReference type="SMART" id="SM00054">
    <property type="entry name" value="EFh"/>
    <property type="match status" value="3"/>
</dbReference>
<dbReference type="InterPro" id="IPR011992">
    <property type="entry name" value="EF-hand-dom_pair"/>
</dbReference>
<protein>
    <recommendedName>
        <fullName evidence="3">EF-hand domain-containing protein</fullName>
    </recommendedName>
</protein>
<dbReference type="AlphaFoldDB" id="A0A918GCW9"/>
<keyword evidence="5" id="KW-1185">Reference proteome</keyword>
<proteinExistence type="predicted"/>
<organism evidence="4 5">
    <name type="scientific">Actinokineospora fastidiosa</name>
    <dbReference type="NCBI Taxonomy" id="1816"/>
    <lineage>
        <taxon>Bacteria</taxon>
        <taxon>Bacillati</taxon>
        <taxon>Actinomycetota</taxon>
        <taxon>Actinomycetes</taxon>
        <taxon>Pseudonocardiales</taxon>
        <taxon>Pseudonocardiaceae</taxon>
        <taxon>Actinokineospora</taxon>
    </lineage>
</organism>
<evidence type="ECO:0000313" key="4">
    <source>
        <dbReference type="EMBL" id="GGS29412.1"/>
    </source>
</evidence>
<dbReference type="SUPFAM" id="SSF47473">
    <property type="entry name" value="EF-hand"/>
    <property type="match status" value="1"/>
</dbReference>
<evidence type="ECO:0000313" key="5">
    <source>
        <dbReference type="Proteomes" id="UP000660680"/>
    </source>
</evidence>
<dbReference type="CDD" id="cd00051">
    <property type="entry name" value="EFh"/>
    <property type="match status" value="1"/>
</dbReference>
<evidence type="ECO:0000259" key="3">
    <source>
        <dbReference type="PROSITE" id="PS50222"/>
    </source>
</evidence>
<dbReference type="PROSITE" id="PS50222">
    <property type="entry name" value="EF_HAND_2"/>
    <property type="match status" value="2"/>
</dbReference>
<dbReference type="PROSITE" id="PS00018">
    <property type="entry name" value="EF_HAND_1"/>
    <property type="match status" value="2"/>
</dbReference>
<comment type="caution">
    <text evidence="4">The sequence shown here is derived from an EMBL/GenBank/DDBJ whole genome shotgun (WGS) entry which is preliminary data.</text>
</comment>
<dbReference type="PANTHER" id="PTHR23050">
    <property type="entry name" value="CALCIUM BINDING PROTEIN"/>
    <property type="match status" value="1"/>
</dbReference>
<gene>
    <name evidence="4" type="ORF">GCM10010171_23380</name>
</gene>
<name>A0A918GCW9_9PSEU</name>
<dbReference type="InterPro" id="IPR018247">
    <property type="entry name" value="EF_Hand_1_Ca_BS"/>
</dbReference>
<dbReference type="RefSeq" id="WP_189210440.1">
    <property type="nucleotide sequence ID" value="NZ_BMRB01000002.1"/>
</dbReference>
<dbReference type="Pfam" id="PF13499">
    <property type="entry name" value="EF-hand_7"/>
    <property type="match status" value="1"/>
</dbReference>
<evidence type="ECO:0000256" key="2">
    <source>
        <dbReference type="ARBA" id="ARBA00022837"/>
    </source>
</evidence>
<dbReference type="InterPro" id="IPR050145">
    <property type="entry name" value="Centrin_CML-like"/>
</dbReference>
<dbReference type="GO" id="GO:0005509">
    <property type="term" value="F:calcium ion binding"/>
    <property type="evidence" value="ECO:0007669"/>
    <property type="project" value="InterPro"/>
</dbReference>
<keyword evidence="1" id="KW-0677">Repeat</keyword>
<dbReference type="EMBL" id="BMRB01000002">
    <property type="protein sequence ID" value="GGS29412.1"/>
    <property type="molecule type" value="Genomic_DNA"/>
</dbReference>
<evidence type="ECO:0000256" key="1">
    <source>
        <dbReference type="ARBA" id="ARBA00022737"/>
    </source>
</evidence>
<dbReference type="Gene3D" id="1.10.238.10">
    <property type="entry name" value="EF-hand"/>
    <property type="match status" value="1"/>
</dbReference>
<accession>A0A918GCW9</accession>
<dbReference type="Proteomes" id="UP000660680">
    <property type="component" value="Unassembled WGS sequence"/>
</dbReference>
<sequence>MATDVETRKREEIFTKLDTNRDGTIDENDIREHITHFLSKYNISADSPQARKAMDTAKQIWQKLGSRGDGSAITKETYVQSMDQDLVENAYIPLNSVFFDVVDSDHDGKISESELVSALQRDGLSADNVREAFQRMDRDKDGDITRQEWDQAVREMLLSSDPNAPGSIMLGA</sequence>
<reference evidence="4" key="1">
    <citation type="journal article" date="2014" name="Int. J. Syst. Evol. Microbiol.">
        <title>Complete genome sequence of Corynebacterium casei LMG S-19264T (=DSM 44701T), isolated from a smear-ripened cheese.</title>
        <authorList>
            <consortium name="US DOE Joint Genome Institute (JGI-PGF)"/>
            <person name="Walter F."/>
            <person name="Albersmeier A."/>
            <person name="Kalinowski J."/>
            <person name="Ruckert C."/>
        </authorList>
    </citation>
    <scope>NUCLEOTIDE SEQUENCE</scope>
    <source>
        <strain evidence="4">JCM 3276</strain>
    </source>
</reference>
<feature type="domain" description="EF-hand" evidence="3">
    <location>
        <begin position="124"/>
        <end position="159"/>
    </location>
</feature>
<dbReference type="InterPro" id="IPR002048">
    <property type="entry name" value="EF_hand_dom"/>
</dbReference>
<reference evidence="4" key="2">
    <citation type="submission" date="2020-09" db="EMBL/GenBank/DDBJ databases">
        <authorList>
            <person name="Sun Q."/>
            <person name="Ohkuma M."/>
        </authorList>
    </citation>
    <scope>NUCLEOTIDE SEQUENCE</scope>
    <source>
        <strain evidence="4">JCM 3276</strain>
    </source>
</reference>
<feature type="domain" description="EF-hand" evidence="3">
    <location>
        <begin position="5"/>
        <end position="40"/>
    </location>
</feature>
<keyword evidence="2" id="KW-0106">Calcium</keyword>